<reference evidence="2" key="1">
    <citation type="submission" date="2023-03" db="EMBL/GenBank/DDBJ databases">
        <title>Massive genome expansion in bonnet fungi (Mycena s.s.) driven by repeated elements and novel gene families across ecological guilds.</title>
        <authorList>
            <consortium name="Lawrence Berkeley National Laboratory"/>
            <person name="Harder C.B."/>
            <person name="Miyauchi S."/>
            <person name="Viragh M."/>
            <person name="Kuo A."/>
            <person name="Thoen E."/>
            <person name="Andreopoulos B."/>
            <person name="Lu D."/>
            <person name="Skrede I."/>
            <person name="Drula E."/>
            <person name="Henrissat B."/>
            <person name="Morin E."/>
            <person name="Kohler A."/>
            <person name="Barry K."/>
            <person name="LaButti K."/>
            <person name="Morin E."/>
            <person name="Salamov A."/>
            <person name="Lipzen A."/>
            <person name="Mereny Z."/>
            <person name="Hegedus B."/>
            <person name="Baldrian P."/>
            <person name="Stursova M."/>
            <person name="Weitz H."/>
            <person name="Taylor A."/>
            <person name="Grigoriev I.V."/>
            <person name="Nagy L.G."/>
            <person name="Martin F."/>
            <person name="Kauserud H."/>
        </authorList>
    </citation>
    <scope>NUCLEOTIDE SEQUENCE</scope>
    <source>
        <strain evidence="2">CBHHK173m</strain>
    </source>
</reference>
<dbReference type="InterPro" id="IPR037176">
    <property type="entry name" value="Osmotin/thaumatin-like_sf"/>
</dbReference>
<keyword evidence="1" id="KW-0732">Signal</keyword>
<organism evidence="2 3">
    <name type="scientific">Mycena belliarum</name>
    <dbReference type="NCBI Taxonomy" id="1033014"/>
    <lineage>
        <taxon>Eukaryota</taxon>
        <taxon>Fungi</taxon>
        <taxon>Dikarya</taxon>
        <taxon>Basidiomycota</taxon>
        <taxon>Agaricomycotina</taxon>
        <taxon>Agaricomycetes</taxon>
        <taxon>Agaricomycetidae</taxon>
        <taxon>Agaricales</taxon>
        <taxon>Marasmiineae</taxon>
        <taxon>Mycenaceae</taxon>
        <taxon>Mycena</taxon>
    </lineage>
</organism>
<accession>A0AAD6XQ27</accession>
<dbReference type="Gene3D" id="2.60.110.10">
    <property type="entry name" value="Thaumatin"/>
    <property type="match status" value="1"/>
</dbReference>
<keyword evidence="3" id="KW-1185">Reference proteome</keyword>
<comment type="caution">
    <text evidence="2">The sequence shown here is derived from an EMBL/GenBank/DDBJ whole genome shotgun (WGS) entry which is preliminary data.</text>
</comment>
<gene>
    <name evidence="2" type="ORF">B0H15DRAFT_248057</name>
</gene>
<dbReference type="Proteomes" id="UP001222325">
    <property type="component" value="Unassembled WGS sequence"/>
</dbReference>
<evidence type="ECO:0000313" key="2">
    <source>
        <dbReference type="EMBL" id="KAJ7090873.1"/>
    </source>
</evidence>
<protein>
    <recommendedName>
        <fullName evidence="4">Thaumatin-like protein</fullName>
    </recommendedName>
</protein>
<dbReference type="SUPFAM" id="SSF49870">
    <property type="entry name" value="Osmotin, thaumatin-like protein"/>
    <property type="match status" value="1"/>
</dbReference>
<name>A0AAD6XQ27_9AGAR</name>
<dbReference type="AlphaFoldDB" id="A0AAD6XQ27"/>
<feature type="signal peptide" evidence="1">
    <location>
        <begin position="1"/>
        <end position="23"/>
    </location>
</feature>
<dbReference type="EMBL" id="JARJCN010000021">
    <property type="protein sequence ID" value="KAJ7090873.1"/>
    <property type="molecule type" value="Genomic_DNA"/>
</dbReference>
<sequence>MVFSPLVSTLLFLGVATIGQTSSIHGHGHAVHRHRGLAERVVVPIELSETRPTVSRTLHRRRSCHAPGTFSSSAATAASSTVDIVATAKTVPATTEQKTAAVEKTSTGTTVLTATTAAAGTATTSPSSSSGSGGGHQFTLVNKCSSAVKPMVVSTACGYSPRCAGAFSSALPSVGSLTAGQTTTINVPNNFVGRIFSQDGSCGAKGESCTMLEFNLDADSFYTPNSYDISNIQGFTQSIALGAAGCPTVTCTSPGCTCDNAYPIGDMTGCGSDLPVKACGKGNKAFTVVFCP</sequence>
<evidence type="ECO:0008006" key="4">
    <source>
        <dbReference type="Google" id="ProtNLM"/>
    </source>
</evidence>
<evidence type="ECO:0000256" key="1">
    <source>
        <dbReference type="SAM" id="SignalP"/>
    </source>
</evidence>
<evidence type="ECO:0000313" key="3">
    <source>
        <dbReference type="Proteomes" id="UP001222325"/>
    </source>
</evidence>
<feature type="chain" id="PRO_5042058526" description="Thaumatin-like protein" evidence="1">
    <location>
        <begin position="24"/>
        <end position="292"/>
    </location>
</feature>
<proteinExistence type="predicted"/>